<name>A0A6A6PZ86_9PEZI</name>
<evidence type="ECO:0000313" key="3">
    <source>
        <dbReference type="Proteomes" id="UP000799767"/>
    </source>
</evidence>
<sequence length="191" mass="21377">MADDCLPPSCLPALRTIVLRRHFISQVPQLRHSDDLHRIEAMGVAHCAVLSRARHVQQQYEGLIDLGREHLQVTASNQHVPGVVRVPPEAIKCERFASLNTLAFHPFATPSSRALRPPRLMSGHGRLQSQHAHPRLRKATLPSPSIPTRSHLRRSCNRAPRRRDIAGPICCMQCKSPWCNESLAPTQSGRL</sequence>
<dbReference type="GeneID" id="54470109"/>
<feature type="region of interest" description="Disordered" evidence="1">
    <location>
        <begin position="122"/>
        <end position="158"/>
    </location>
</feature>
<dbReference type="EMBL" id="MU001633">
    <property type="protein sequence ID" value="KAF2485322.1"/>
    <property type="molecule type" value="Genomic_DNA"/>
</dbReference>
<organism evidence="2 3">
    <name type="scientific">Neohortaea acidophila</name>
    <dbReference type="NCBI Taxonomy" id="245834"/>
    <lineage>
        <taxon>Eukaryota</taxon>
        <taxon>Fungi</taxon>
        <taxon>Dikarya</taxon>
        <taxon>Ascomycota</taxon>
        <taxon>Pezizomycotina</taxon>
        <taxon>Dothideomycetes</taxon>
        <taxon>Dothideomycetidae</taxon>
        <taxon>Mycosphaerellales</taxon>
        <taxon>Teratosphaeriaceae</taxon>
        <taxon>Neohortaea</taxon>
    </lineage>
</organism>
<evidence type="ECO:0000313" key="2">
    <source>
        <dbReference type="EMBL" id="KAF2485322.1"/>
    </source>
</evidence>
<reference evidence="2" key="1">
    <citation type="journal article" date="2020" name="Stud. Mycol.">
        <title>101 Dothideomycetes genomes: a test case for predicting lifestyles and emergence of pathogens.</title>
        <authorList>
            <person name="Haridas S."/>
            <person name="Albert R."/>
            <person name="Binder M."/>
            <person name="Bloem J."/>
            <person name="Labutti K."/>
            <person name="Salamov A."/>
            <person name="Andreopoulos B."/>
            <person name="Baker S."/>
            <person name="Barry K."/>
            <person name="Bills G."/>
            <person name="Bluhm B."/>
            <person name="Cannon C."/>
            <person name="Castanera R."/>
            <person name="Culley D."/>
            <person name="Daum C."/>
            <person name="Ezra D."/>
            <person name="Gonzalez J."/>
            <person name="Henrissat B."/>
            <person name="Kuo A."/>
            <person name="Liang C."/>
            <person name="Lipzen A."/>
            <person name="Lutzoni F."/>
            <person name="Magnuson J."/>
            <person name="Mondo S."/>
            <person name="Nolan M."/>
            <person name="Ohm R."/>
            <person name="Pangilinan J."/>
            <person name="Park H.-J."/>
            <person name="Ramirez L."/>
            <person name="Alfaro M."/>
            <person name="Sun H."/>
            <person name="Tritt A."/>
            <person name="Yoshinaga Y."/>
            <person name="Zwiers L.-H."/>
            <person name="Turgeon B."/>
            <person name="Goodwin S."/>
            <person name="Spatafora J."/>
            <person name="Crous P."/>
            <person name="Grigoriev I."/>
        </authorList>
    </citation>
    <scope>NUCLEOTIDE SEQUENCE</scope>
    <source>
        <strain evidence="2">CBS 113389</strain>
    </source>
</reference>
<gene>
    <name evidence="2" type="ORF">BDY17DRAFT_100836</name>
</gene>
<protein>
    <submittedName>
        <fullName evidence="2">Uncharacterized protein</fullName>
    </submittedName>
</protein>
<dbReference type="AlphaFoldDB" id="A0A6A6PZ86"/>
<dbReference type="Proteomes" id="UP000799767">
    <property type="component" value="Unassembled WGS sequence"/>
</dbReference>
<evidence type="ECO:0000256" key="1">
    <source>
        <dbReference type="SAM" id="MobiDB-lite"/>
    </source>
</evidence>
<dbReference type="RefSeq" id="XP_033591891.1">
    <property type="nucleotide sequence ID" value="XM_033729107.1"/>
</dbReference>
<accession>A0A6A6PZ86</accession>
<proteinExistence type="predicted"/>
<keyword evidence="3" id="KW-1185">Reference proteome</keyword>